<dbReference type="RefSeq" id="WP_379879026.1">
    <property type="nucleotide sequence ID" value="NZ_JBHPON010000001.1"/>
</dbReference>
<organism evidence="1 2">
    <name type="scientific">Hyphococcus aureus</name>
    <dbReference type="NCBI Taxonomy" id="2666033"/>
    <lineage>
        <taxon>Bacteria</taxon>
        <taxon>Pseudomonadati</taxon>
        <taxon>Pseudomonadota</taxon>
        <taxon>Alphaproteobacteria</taxon>
        <taxon>Parvularculales</taxon>
        <taxon>Parvularculaceae</taxon>
        <taxon>Hyphococcus</taxon>
    </lineage>
</organism>
<name>A0ABW1KYR3_9PROT</name>
<dbReference type="EMBL" id="JBHPON010000001">
    <property type="protein sequence ID" value="MFC6035583.1"/>
    <property type="molecule type" value="Genomic_DNA"/>
</dbReference>
<evidence type="ECO:0000313" key="2">
    <source>
        <dbReference type="Proteomes" id="UP001596116"/>
    </source>
</evidence>
<evidence type="ECO:0000313" key="1">
    <source>
        <dbReference type="EMBL" id="MFC6035583.1"/>
    </source>
</evidence>
<proteinExistence type="predicted"/>
<reference evidence="1 2" key="1">
    <citation type="submission" date="2024-09" db="EMBL/GenBank/DDBJ databases">
        <authorList>
            <person name="Zhang Z.-H."/>
        </authorList>
    </citation>
    <scope>NUCLEOTIDE SEQUENCE [LARGE SCALE GENOMIC DNA]</scope>
    <source>
        <strain evidence="1 2">HHTR114</strain>
    </source>
</reference>
<protein>
    <submittedName>
        <fullName evidence="1">Uncharacterized protein</fullName>
    </submittedName>
</protein>
<gene>
    <name evidence="1" type="ORF">ACFMB1_08525</name>
</gene>
<keyword evidence="2" id="KW-1185">Reference proteome</keyword>
<sequence>MRRNIVKFVIGHNPYCTFGFPGLTRKQLEGGRVVDAVSLRLKLRKGVVRLSVYAIKTADGAIVPAVNAENQLPYLKAAPEFAESRRLVLAEALQCR</sequence>
<comment type="caution">
    <text evidence="1">The sequence shown here is derived from an EMBL/GenBank/DDBJ whole genome shotgun (WGS) entry which is preliminary data.</text>
</comment>
<accession>A0ABW1KYR3</accession>
<dbReference type="Proteomes" id="UP001596116">
    <property type="component" value="Unassembled WGS sequence"/>
</dbReference>